<dbReference type="SMART" id="SM00220">
    <property type="entry name" value="S_TKc"/>
    <property type="match status" value="1"/>
</dbReference>
<dbReference type="OMA" id="SHEMESE"/>
<evidence type="ECO:0000256" key="2">
    <source>
        <dbReference type="ARBA" id="ARBA00022840"/>
    </source>
</evidence>
<dbReference type="PANTHER" id="PTHR24346">
    <property type="entry name" value="MAP/MICROTUBULE AFFINITY-REGULATING KINASE"/>
    <property type="match status" value="1"/>
</dbReference>
<dbReference type="InterPro" id="IPR000719">
    <property type="entry name" value="Prot_kinase_dom"/>
</dbReference>
<reference evidence="4 5" key="1">
    <citation type="journal article" date="2015" name="Front. Microbiol.">
        <title>Genome sequence of the plant growth promoting endophytic yeast Rhodotorula graminis WP1.</title>
        <authorList>
            <person name="Firrincieli A."/>
            <person name="Otillar R."/>
            <person name="Salamov A."/>
            <person name="Schmutz J."/>
            <person name="Khan Z."/>
            <person name="Redman R.S."/>
            <person name="Fleck N.D."/>
            <person name="Lindquist E."/>
            <person name="Grigoriev I.V."/>
            <person name="Doty S.L."/>
        </authorList>
    </citation>
    <scope>NUCLEOTIDE SEQUENCE [LARGE SCALE GENOMIC DNA]</scope>
    <source>
        <strain evidence="4 5">WP1</strain>
    </source>
</reference>
<dbReference type="PANTHER" id="PTHR24346:SF77">
    <property type="entry name" value="SERINE THREONINE PROTEIN KINASE"/>
    <property type="match status" value="1"/>
</dbReference>
<keyword evidence="1" id="KW-0547">Nucleotide-binding</keyword>
<dbReference type="GO" id="GO:0004674">
    <property type="term" value="F:protein serine/threonine kinase activity"/>
    <property type="evidence" value="ECO:0007669"/>
    <property type="project" value="TreeGrafter"/>
</dbReference>
<evidence type="ECO:0000259" key="3">
    <source>
        <dbReference type="PROSITE" id="PS50011"/>
    </source>
</evidence>
<evidence type="ECO:0000313" key="4">
    <source>
        <dbReference type="EMBL" id="KPV76412.1"/>
    </source>
</evidence>
<dbReference type="OrthoDB" id="68483at2759"/>
<dbReference type="AlphaFoldDB" id="A0A194S745"/>
<proteinExistence type="predicted"/>
<protein>
    <recommendedName>
        <fullName evidence="3">Protein kinase domain-containing protein</fullName>
    </recommendedName>
</protein>
<dbReference type="GO" id="GO:0005737">
    <property type="term" value="C:cytoplasm"/>
    <property type="evidence" value="ECO:0007669"/>
    <property type="project" value="TreeGrafter"/>
</dbReference>
<name>A0A194S745_RHOGW</name>
<dbReference type="EMBL" id="KQ474076">
    <property type="protein sequence ID" value="KPV76412.1"/>
    <property type="molecule type" value="Genomic_DNA"/>
</dbReference>
<dbReference type="Pfam" id="PF00069">
    <property type="entry name" value="Pkinase"/>
    <property type="match status" value="1"/>
</dbReference>
<dbReference type="GeneID" id="28973475"/>
<feature type="non-terminal residue" evidence="4">
    <location>
        <position position="207"/>
    </location>
</feature>
<dbReference type="PROSITE" id="PS50011">
    <property type="entry name" value="PROTEIN_KINASE_DOM"/>
    <property type="match status" value="1"/>
</dbReference>
<dbReference type="Gene3D" id="1.10.510.10">
    <property type="entry name" value="Transferase(Phosphotransferase) domain 1"/>
    <property type="match status" value="1"/>
</dbReference>
<feature type="domain" description="Protein kinase" evidence="3">
    <location>
        <begin position="1"/>
        <end position="207"/>
    </location>
</feature>
<dbReference type="GO" id="GO:0035556">
    <property type="term" value="P:intracellular signal transduction"/>
    <property type="evidence" value="ECO:0007669"/>
    <property type="project" value="TreeGrafter"/>
</dbReference>
<dbReference type="GO" id="GO:0005524">
    <property type="term" value="F:ATP binding"/>
    <property type="evidence" value="ECO:0007669"/>
    <property type="project" value="UniProtKB-KW"/>
</dbReference>
<dbReference type="SUPFAM" id="SSF56112">
    <property type="entry name" value="Protein kinase-like (PK-like)"/>
    <property type="match status" value="1"/>
</dbReference>
<dbReference type="STRING" id="578459.A0A194S745"/>
<keyword evidence="2" id="KW-0067">ATP-binding</keyword>
<dbReference type="InterPro" id="IPR011009">
    <property type="entry name" value="Kinase-like_dom_sf"/>
</dbReference>
<dbReference type="Proteomes" id="UP000053890">
    <property type="component" value="Unassembled WGS sequence"/>
</dbReference>
<evidence type="ECO:0000256" key="1">
    <source>
        <dbReference type="ARBA" id="ARBA00022741"/>
    </source>
</evidence>
<feature type="non-terminal residue" evidence="4">
    <location>
        <position position="1"/>
    </location>
</feature>
<dbReference type="CDD" id="cd14008">
    <property type="entry name" value="STKc_LKB1_CaMKK"/>
    <property type="match status" value="1"/>
</dbReference>
<sequence length="207" mass="23740">DDKVKREVAIMKRLDHPNIVRLKEVIDDVKSRKVFMVLEFMAGGQVEWQDDNKQPTMTVDEARRTFRDVVLGLEYLHYQGIIHRDIKPANLLWTEDHSTVKISDFGVSHVSEALMRCSDDDDRRDHACHGEDDKALRKTAGSPAFFAPELRMGTRDSPRTRPPVGRGIDVWALGVTLYCLLFGDTPFTARTEYELYNVIVREGIRVP</sequence>
<gene>
    <name evidence="4" type="ORF">RHOBADRAFT_3235</name>
</gene>
<accession>A0A194S745</accession>
<dbReference type="RefSeq" id="XP_018272461.1">
    <property type="nucleotide sequence ID" value="XM_018413026.1"/>
</dbReference>
<keyword evidence="5" id="KW-1185">Reference proteome</keyword>
<organism evidence="4 5">
    <name type="scientific">Rhodotorula graminis (strain WP1)</name>
    <dbReference type="NCBI Taxonomy" id="578459"/>
    <lineage>
        <taxon>Eukaryota</taxon>
        <taxon>Fungi</taxon>
        <taxon>Dikarya</taxon>
        <taxon>Basidiomycota</taxon>
        <taxon>Pucciniomycotina</taxon>
        <taxon>Microbotryomycetes</taxon>
        <taxon>Sporidiobolales</taxon>
        <taxon>Sporidiobolaceae</taxon>
        <taxon>Rhodotorula</taxon>
    </lineage>
</organism>
<evidence type="ECO:0000313" key="5">
    <source>
        <dbReference type="Proteomes" id="UP000053890"/>
    </source>
</evidence>